<evidence type="ECO:0000313" key="2">
    <source>
        <dbReference type="Proteomes" id="UP000827872"/>
    </source>
</evidence>
<proteinExistence type="predicted"/>
<accession>A0ACB8FJR6</accession>
<keyword evidence="2" id="KW-1185">Reference proteome</keyword>
<comment type="caution">
    <text evidence="1">The sequence shown here is derived from an EMBL/GenBank/DDBJ whole genome shotgun (WGS) entry which is preliminary data.</text>
</comment>
<reference evidence="1" key="1">
    <citation type="submission" date="2021-08" db="EMBL/GenBank/DDBJ databases">
        <title>The first chromosome-level gecko genome reveals the dynamic sex chromosomes of Neotropical dwarf geckos (Sphaerodactylidae: Sphaerodactylus).</title>
        <authorList>
            <person name="Pinto B.J."/>
            <person name="Keating S.E."/>
            <person name="Gamble T."/>
        </authorList>
    </citation>
    <scope>NUCLEOTIDE SEQUENCE</scope>
    <source>
        <strain evidence="1">TG3544</strain>
    </source>
</reference>
<dbReference type="EMBL" id="CM037617">
    <property type="protein sequence ID" value="KAH8005524.1"/>
    <property type="molecule type" value="Genomic_DNA"/>
</dbReference>
<name>A0ACB8FJR6_9SAUR</name>
<sequence>MAGKDGTTSGSLAGEPDEGKGLVPGKDEEPCNPDSGDEEKDALIPDRHDPSSGAAPSTSNGDSVGSPYAAGLAGRAGGPRQLSGVEAHMEKYGGDYEDEIEQVHEVGALLEGVAANWYVGLYRSRAPELRSFPHFMLALQRQFEDPFEEEKARVRSSRQIDAGSPDP</sequence>
<evidence type="ECO:0000313" key="1">
    <source>
        <dbReference type="EMBL" id="KAH8005524.1"/>
    </source>
</evidence>
<organism evidence="1 2">
    <name type="scientific">Sphaerodactylus townsendi</name>
    <dbReference type="NCBI Taxonomy" id="933632"/>
    <lineage>
        <taxon>Eukaryota</taxon>
        <taxon>Metazoa</taxon>
        <taxon>Chordata</taxon>
        <taxon>Craniata</taxon>
        <taxon>Vertebrata</taxon>
        <taxon>Euteleostomi</taxon>
        <taxon>Lepidosauria</taxon>
        <taxon>Squamata</taxon>
        <taxon>Bifurcata</taxon>
        <taxon>Gekkota</taxon>
        <taxon>Sphaerodactylidae</taxon>
        <taxon>Sphaerodactylus</taxon>
    </lineage>
</organism>
<gene>
    <name evidence="1" type="ORF">K3G42_029920</name>
</gene>
<protein>
    <submittedName>
        <fullName evidence="1">Uncharacterized protein</fullName>
    </submittedName>
</protein>
<dbReference type="Proteomes" id="UP000827872">
    <property type="component" value="Linkage Group LG04"/>
</dbReference>